<name>A0A1F8C0X2_9BACT</name>
<dbReference type="GO" id="GO:0009143">
    <property type="term" value="P:nucleoside triphosphate catabolic process"/>
    <property type="evidence" value="ECO:0007669"/>
    <property type="project" value="InterPro"/>
</dbReference>
<protein>
    <recommendedName>
        <fullName evidence="4">Non-canonical purine NTP pyrophosphatase</fullName>
    </recommendedName>
</protein>
<organism evidence="2 3">
    <name type="scientific">Candidatus Woesebacteria bacterium RIFCSPLOWO2_01_FULL_44_14</name>
    <dbReference type="NCBI Taxonomy" id="1802525"/>
    <lineage>
        <taxon>Bacteria</taxon>
        <taxon>Candidatus Woeseibacteriota</taxon>
    </lineage>
</organism>
<keyword evidence="1" id="KW-0378">Hydrolase</keyword>
<dbReference type="GO" id="GO:0047429">
    <property type="term" value="F:nucleoside triphosphate diphosphatase activity"/>
    <property type="evidence" value="ECO:0007669"/>
    <property type="project" value="InterPro"/>
</dbReference>
<dbReference type="Pfam" id="PF01725">
    <property type="entry name" value="Ham1p_like"/>
    <property type="match status" value="1"/>
</dbReference>
<gene>
    <name evidence="2" type="ORF">A2975_00280</name>
</gene>
<evidence type="ECO:0000256" key="1">
    <source>
        <dbReference type="ARBA" id="ARBA00022801"/>
    </source>
</evidence>
<reference evidence="2 3" key="1">
    <citation type="journal article" date="2016" name="Nat. Commun.">
        <title>Thousands of microbial genomes shed light on interconnected biogeochemical processes in an aquifer system.</title>
        <authorList>
            <person name="Anantharaman K."/>
            <person name="Brown C.T."/>
            <person name="Hug L.A."/>
            <person name="Sharon I."/>
            <person name="Castelle C.J."/>
            <person name="Probst A.J."/>
            <person name="Thomas B.C."/>
            <person name="Singh A."/>
            <person name="Wilkins M.J."/>
            <person name="Karaoz U."/>
            <person name="Brodie E.L."/>
            <person name="Williams K.H."/>
            <person name="Hubbard S.S."/>
            <person name="Banfield J.F."/>
        </authorList>
    </citation>
    <scope>NUCLEOTIDE SEQUENCE [LARGE SCALE GENOMIC DNA]</scope>
</reference>
<evidence type="ECO:0008006" key="4">
    <source>
        <dbReference type="Google" id="ProtNLM"/>
    </source>
</evidence>
<comment type="caution">
    <text evidence="2">The sequence shown here is derived from an EMBL/GenBank/DDBJ whole genome shotgun (WGS) entry which is preliminary data.</text>
</comment>
<proteinExistence type="predicted"/>
<sequence length="80" mass="9025">MAERLLYATNNSGKIYEVGKYLKTHGINIISPQDLGIVLDVDETGNTLEENATLKVMAYLQVVGTILWFLPMIQEWKLTP</sequence>
<evidence type="ECO:0000313" key="2">
    <source>
        <dbReference type="EMBL" id="OGM69780.1"/>
    </source>
</evidence>
<dbReference type="InterPro" id="IPR002637">
    <property type="entry name" value="RdgB/HAM1"/>
</dbReference>
<evidence type="ECO:0000313" key="3">
    <source>
        <dbReference type="Proteomes" id="UP000178429"/>
    </source>
</evidence>
<dbReference type="EMBL" id="MGHL01000008">
    <property type="protein sequence ID" value="OGM69780.1"/>
    <property type="molecule type" value="Genomic_DNA"/>
</dbReference>
<dbReference type="Gene3D" id="3.90.950.10">
    <property type="match status" value="1"/>
</dbReference>
<accession>A0A1F8C0X2</accession>
<dbReference type="Proteomes" id="UP000178429">
    <property type="component" value="Unassembled WGS sequence"/>
</dbReference>
<dbReference type="InterPro" id="IPR029001">
    <property type="entry name" value="ITPase-like_fam"/>
</dbReference>
<dbReference type="SUPFAM" id="SSF52972">
    <property type="entry name" value="ITPase-like"/>
    <property type="match status" value="1"/>
</dbReference>
<dbReference type="AlphaFoldDB" id="A0A1F8C0X2"/>
<dbReference type="STRING" id="1802525.A2975_00280"/>